<name>A0AA96RK16_9BACL</name>
<dbReference type="NCBIfam" id="NF037970">
    <property type="entry name" value="vanZ_1"/>
    <property type="match status" value="1"/>
</dbReference>
<dbReference type="InterPro" id="IPR006976">
    <property type="entry name" value="VanZ-like"/>
</dbReference>
<dbReference type="PIRSF" id="PIRSF019083">
    <property type="entry name" value="UCP019083_VanZ"/>
    <property type="match status" value="1"/>
</dbReference>
<dbReference type="InterPro" id="IPR016747">
    <property type="entry name" value="Phosphotransbutyrylase"/>
</dbReference>
<dbReference type="Proteomes" id="UP001304650">
    <property type="component" value="Chromosome"/>
</dbReference>
<dbReference type="EMBL" id="CP130319">
    <property type="protein sequence ID" value="WNR43761.1"/>
    <property type="molecule type" value="Genomic_DNA"/>
</dbReference>
<evidence type="ECO:0000259" key="2">
    <source>
        <dbReference type="Pfam" id="PF04892"/>
    </source>
</evidence>
<protein>
    <submittedName>
        <fullName evidence="3">VanZ family protein</fullName>
    </submittedName>
</protein>
<organism evidence="3 4">
    <name type="scientific">Paenibacillus roseopurpureus</name>
    <dbReference type="NCBI Taxonomy" id="2918901"/>
    <lineage>
        <taxon>Bacteria</taxon>
        <taxon>Bacillati</taxon>
        <taxon>Bacillota</taxon>
        <taxon>Bacilli</taxon>
        <taxon>Bacillales</taxon>
        <taxon>Paenibacillaceae</taxon>
        <taxon>Paenibacillus</taxon>
    </lineage>
</organism>
<dbReference type="Pfam" id="PF04892">
    <property type="entry name" value="VanZ"/>
    <property type="match status" value="1"/>
</dbReference>
<evidence type="ECO:0000313" key="4">
    <source>
        <dbReference type="Proteomes" id="UP001304650"/>
    </source>
</evidence>
<keyword evidence="1" id="KW-0812">Transmembrane</keyword>
<dbReference type="AlphaFoldDB" id="A0AA96RK16"/>
<keyword evidence="4" id="KW-1185">Reference proteome</keyword>
<keyword evidence="1" id="KW-1133">Transmembrane helix</keyword>
<dbReference type="KEGG" id="proo:MJB10_22070"/>
<sequence length="173" mass="19519">MSAWANEGVWTDKMKITRFIRFALPTFLWFGLIFALSSQTHQTQDLRPWIHKEIPDQTVKNVFAGTSFHYGHSQISVKSSSPSGFIEFFIRKTAHIFVYFVLGLLIARTLKAYTNWSIYHVSLAAVSVSALYAASDEFHQRFIQGRTALPIDVLVDTAGAMLGIVCFLAVARK</sequence>
<reference evidence="3" key="1">
    <citation type="submission" date="2022-02" db="EMBL/GenBank/DDBJ databases">
        <title>Paenibacillus sp. MBLB1832 Whole Genome Shotgun Sequencing.</title>
        <authorList>
            <person name="Hwang C.Y."/>
            <person name="Cho E.-S."/>
            <person name="Seo M.-J."/>
        </authorList>
    </citation>
    <scope>NUCLEOTIDE SEQUENCE</scope>
    <source>
        <strain evidence="3">MBLB1832</strain>
    </source>
</reference>
<feature type="transmembrane region" description="Helical" evidence="1">
    <location>
        <begin position="147"/>
        <end position="171"/>
    </location>
</feature>
<gene>
    <name evidence="3" type="ORF">MJB10_22070</name>
</gene>
<accession>A0AA96RK16</accession>
<feature type="transmembrane region" description="Helical" evidence="1">
    <location>
        <begin position="93"/>
        <end position="110"/>
    </location>
</feature>
<proteinExistence type="predicted"/>
<evidence type="ECO:0000313" key="3">
    <source>
        <dbReference type="EMBL" id="WNR43761.1"/>
    </source>
</evidence>
<dbReference type="RefSeq" id="WP_314798518.1">
    <property type="nucleotide sequence ID" value="NZ_CP130319.1"/>
</dbReference>
<keyword evidence="1" id="KW-0472">Membrane</keyword>
<feature type="transmembrane region" description="Helical" evidence="1">
    <location>
        <begin position="19"/>
        <end position="37"/>
    </location>
</feature>
<feature type="domain" description="VanZ-like" evidence="2">
    <location>
        <begin position="22"/>
        <end position="168"/>
    </location>
</feature>
<evidence type="ECO:0000256" key="1">
    <source>
        <dbReference type="SAM" id="Phobius"/>
    </source>
</evidence>
<feature type="transmembrane region" description="Helical" evidence="1">
    <location>
        <begin position="116"/>
        <end position="135"/>
    </location>
</feature>